<feature type="compositionally biased region" description="Low complexity" evidence="1">
    <location>
        <begin position="341"/>
        <end position="354"/>
    </location>
</feature>
<feature type="compositionally biased region" description="Low complexity" evidence="1">
    <location>
        <begin position="613"/>
        <end position="630"/>
    </location>
</feature>
<dbReference type="GeneID" id="17261163"/>
<reference evidence="3" key="2">
    <citation type="submission" date="2024-10" db="UniProtKB">
        <authorList>
            <consortium name="EnsemblProtists"/>
        </authorList>
    </citation>
    <scope>IDENTIFICATION</scope>
</reference>
<keyword evidence="4" id="KW-1185">Reference proteome</keyword>
<dbReference type="PaxDb" id="2903-EOD15012"/>
<dbReference type="InterPro" id="IPR027417">
    <property type="entry name" value="P-loop_NTPase"/>
</dbReference>
<dbReference type="Proteomes" id="UP000013827">
    <property type="component" value="Unassembled WGS sequence"/>
</dbReference>
<dbReference type="PANTHER" id="PTHR36681:SF3">
    <property type="entry name" value="NUCLEAR GTPASE, GERMINAL CENTER-ASSOCIATED, TANDEM DUPLICATE 3"/>
    <property type="match status" value="1"/>
</dbReference>
<feature type="domain" description="Dynamin N-terminal" evidence="2">
    <location>
        <begin position="459"/>
        <end position="500"/>
    </location>
</feature>
<protein>
    <recommendedName>
        <fullName evidence="2">Dynamin N-terminal domain-containing protein</fullName>
    </recommendedName>
</protein>
<feature type="region of interest" description="Disordered" evidence="1">
    <location>
        <begin position="613"/>
        <end position="672"/>
    </location>
</feature>
<evidence type="ECO:0000313" key="3">
    <source>
        <dbReference type="EnsemblProtists" id="EOD15012"/>
    </source>
</evidence>
<dbReference type="HOGENOM" id="CLU_409078_0_0_1"/>
<dbReference type="AlphaFoldDB" id="A0A0D3IUS7"/>
<dbReference type="KEGG" id="ehx:EMIHUDRAFT_119547"/>
<dbReference type="InterPro" id="IPR025662">
    <property type="entry name" value="Sigma_54_int_dom_ATP-bd_1"/>
</dbReference>
<dbReference type="SUPFAM" id="SSF52540">
    <property type="entry name" value="P-loop containing nucleoside triphosphate hydrolases"/>
    <property type="match status" value="1"/>
</dbReference>
<dbReference type="EnsemblProtists" id="EOD15012">
    <property type="protein sequence ID" value="EOD15012"/>
    <property type="gene ID" value="EMIHUDRAFT_119547"/>
</dbReference>
<organism evidence="3 4">
    <name type="scientific">Emiliania huxleyi (strain CCMP1516)</name>
    <dbReference type="NCBI Taxonomy" id="280463"/>
    <lineage>
        <taxon>Eukaryota</taxon>
        <taxon>Haptista</taxon>
        <taxon>Haptophyta</taxon>
        <taxon>Prymnesiophyceae</taxon>
        <taxon>Isochrysidales</taxon>
        <taxon>Noelaerhabdaceae</taxon>
        <taxon>Emiliania</taxon>
    </lineage>
</organism>
<dbReference type="Pfam" id="PF00350">
    <property type="entry name" value="Dynamin_N"/>
    <property type="match status" value="1"/>
</dbReference>
<proteinExistence type="predicted"/>
<reference evidence="4" key="1">
    <citation type="journal article" date="2013" name="Nature">
        <title>Pan genome of the phytoplankton Emiliania underpins its global distribution.</title>
        <authorList>
            <person name="Read B.A."/>
            <person name="Kegel J."/>
            <person name="Klute M.J."/>
            <person name="Kuo A."/>
            <person name="Lefebvre S.C."/>
            <person name="Maumus F."/>
            <person name="Mayer C."/>
            <person name="Miller J."/>
            <person name="Monier A."/>
            <person name="Salamov A."/>
            <person name="Young J."/>
            <person name="Aguilar M."/>
            <person name="Claverie J.M."/>
            <person name="Frickenhaus S."/>
            <person name="Gonzalez K."/>
            <person name="Herman E.K."/>
            <person name="Lin Y.C."/>
            <person name="Napier J."/>
            <person name="Ogata H."/>
            <person name="Sarno A.F."/>
            <person name="Shmutz J."/>
            <person name="Schroeder D."/>
            <person name="de Vargas C."/>
            <person name="Verret F."/>
            <person name="von Dassow P."/>
            <person name="Valentin K."/>
            <person name="Van de Peer Y."/>
            <person name="Wheeler G."/>
            <person name="Dacks J.B."/>
            <person name="Delwiche C.F."/>
            <person name="Dyhrman S.T."/>
            <person name="Glockner G."/>
            <person name="John U."/>
            <person name="Richards T."/>
            <person name="Worden A.Z."/>
            <person name="Zhang X."/>
            <person name="Grigoriev I.V."/>
            <person name="Allen A.E."/>
            <person name="Bidle K."/>
            <person name="Borodovsky M."/>
            <person name="Bowler C."/>
            <person name="Brownlee C."/>
            <person name="Cock J.M."/>
            <person name="Elias M."/>
            <person name="Gladyshev V.N."/>
            <person name="Groth M."/>
            <person name="Guda C."/>
            <person name="Hadaegh A."/>
            <person name="Iglesias-Rodriguez M.D."/>
            <person name="Jenkins J."/>
            <person name="Jones B.M."/>
            <person name="Lawson T."/>
            <person name="Leese F."/>
            <person name="Lindquist E."/>
            <person name="Lobanov A."/>
            <person name="Lomsadze A."/>
            <person name="Malik S.B."/>
            <person name="Marsh M.E."/>
            <person name="Mackinder L."/>
            <person name="Mock T."/>
            <person name="Mueller-Roeber B."/>
            <person name="Pagarete A."/>
            <person name="Parker M."/>
            <person name="Probert I."/>
            <person name="Quesneville H."/>
            <person name="Raines C."/>
            <person name="Rensing S.A."/>
            <person name="Riano-Pachon D.M."/>
            <person name="Richier S."/>
            <person name="Rokitta S."/>
            <person name="Shiraiwa Y."/>
            <person name="Soanes D.M."/>
            <person name="van der Giezen M."/>
            <person name="Wahlund T.M."/>
            <person name="Williams B."/>
            <person name="Wilson W."/>
            <person name="Wolfe G."/>
            <person name="Wurch L.L."/>
        </authorList>
    </citation>
    <scope>NUCLEOTIDE SEQUENCE</scope>
</reference>
<dbReference type="Gene3D" id="3.40.50.300">
    <property type="entry name" value="P-loop containing nucleotide triphosphate hydrolases"/>
    <property type="match status" value="1"/>
</dbReference>
<evidence type="ECO:0000256" key="1">
    <source>
        <dbReference type="SAM" id="MobiDB-lite"/>
    </source>
</evidence>
<evidence type="ECO:0000259" key="2">
    <source>
        <dbReference type="Pfam" id="PF00350"/>
    </source>
</evidence>
<feature type="region of interest" description="Disordered" evidence="1">
    <location>
        <begin position="325"/>
        <end position="354"/>
    </location>
</feature>
<accession>A0A0D3IUS7</accession>
<dbReference type="PANTHER" id="PTHR36681">
    <property type="entry name" value="NUCLEAR GTPASE, GERMINAL CENTER-ASSOCIATED, TANDEM DUPLICATE 3"/>
    <property type="match status" value="1"/>
</dbReference>
<evidence type="ECO:0000313" key="4">
    <source>
        <dbReference type="Proteomes" id="UP000013827"/>
    </source>
</evidence>
<name>A0A0D3IUS7_EMIH1</name>
<dbReference type="PROSITE" id="PS00675">
    <property type="entry name" value="SIGMA54_INTERACT_1"/>
    <property type="match status" value="1"/>
</dbReference>
<dbReference type="InterPro" id="IPR045063">
    <property type="entry name" value="Dynamin_N"/>
</dbReference>
<sequence length="672" mass="69484">MGLAERCLPSLQSSRPCSAPLLRAITVLLADEAHAAAVACSGEWLALLLGAIRHPVTEAPATELQEALVLGYVAAGRFGTHGLSTCRDRVAAAIVENVSGAWSTEVMTARPPRPPRPVAFAKSAADATQVLVSSVLKLHEAIDETDRQQSAFRKLLSAALDAKRSTLRARPPPLKDWSVNARLVCDRGDERRSAFAGSVGAPPEPLRSVCRDCHRVQRFLDQRSGDVQREVFGGPAFTHGGHTSLAVAAAAKGLEGLLSVKASAAELREEEASRALYDEHGKARALRRQRPPPADLLKYERLLRALLSAQQGGKEAAEELSAALEAAGGERDPLTPREAAAEAAASVSSSASAPAAGAPALSGEALVRWVASHFPAAARAAAEVSELEIATSMSLAELRAVLLPDNLPRAPPGEVQLRLRAVQTRLRLLAGGGGAVAAPEPESFALLAPPPADAPPFHVIVAGDTGAGKSTLLNALLGYEILPTSCSAACTATVIDASWGEVWSATVEFVAEEVSPPSAEADLLTPSEVFPVSSRDALVLEGVRPGDGEARVFSSAAETRIPALRAYIALSAAAHHARAAAGAPPRRRVGAVLLRCLRAAAPSAAAPSAAAPSAASAAGSSPSAVEPAVAQPGLRSSPSTNRHRTRVDSPGDGPPGKRPRAEPAVVDLCDSD</sequence>
<dbReference type="RefSeq" id="XP_005767441.1">
    <property type="nucleotide sequence ID" value="XM_005767384.1"/>
</dbReference>